<gene>
    <name evidence="9" type="ORF">G4V39_01345</name>
</gene>
<dbReference type="SUPFAM" id="SSF54423">
    <property type="entry name" value="DsbC/DsbG N-terminal domain-like"/>
    <property type="match status" value="1"/>
</dbReference>
<proteinExistence type="inferred from homology"/>
<evidence type="ECO:0000259" key="7">
    <source>
        <dbReference type="Pfam" id="PF10411"/>
    </source>
</evidence>
<keyword evidence="6" id="KW-0676">Redox-active center</keyword>
<dbReference type="InterPro" id="IPR009094">
    <property type="entry name" value="DiS-bond_isomerase_DsbC/G_N_sf"/>
</dbReference>
<dbReference type="Pfam" id="PF10411">
    <property type="entry name" value="DsbC_N"/>
    <property type="match status" value="1"/>
</dbReference>
<dbReference type="GO" id="GO:0042597">
    <property type="term" value="C:periplasmic space"/>
    <property type="evidence" value="ECO:0007669"/>
    <property type="project" value="UniProtKB-SubCell"/>
</dbReference>
<evidence type="ECO:0000256" key="6">
    <source>
        <dbReference type="ARBA" id="ARBA00023284"/>
    </source>
</evidence>
<keyword evidence="5" id="KW-1015">Disulfide bond</keyword>
<dbReference type="EMBL" id="CP048877">
    <property type="protein sequence ID" value="QIJ70998.1"/>
    <property type="molecule type" value="Genomic_DNA"/>
</dbReference>
<dbReference type="PANTHER" id="PTHR35272:SF3">
    <property type="entry name" value="THIOL:DISULFIDE INTERCHANGE PROTEIN DSBC"/>
    <property type="match status" value="1"/>
</dbReference>
<feature type="domain" description="Disulphide bond isomerase DsbC/G N-terminal" evidence="7">
    <location>
        <begin position="23"/>
        <end position="94"/>
    </location>
</feature>
<dbReference type="InterPro" id="IPR012336">
    <property type="entry name" value="Thioredoxin-like_fold"/>
</dbReference>
<dbReference type="RefSeq" id="WP_166031220.1">
    <property type="nucleotide sequence ID" value="NZ_CP048877.1"/>
</dbReference>
<reference evidence="9 10" key="1">
    <citation type="submission" date="2020-02" db="EMBL/GenBank/DDBJ databases">
        <title>Genome analysis of Thermosulfuriphilus ammonigenes ST65T, an anaerobic thermophilic chemolithoautotrophic bacterium isolated from a deep-sea hydrothermal vent.</title>
        <authorList>
            <person name="Slobodkina G."/>
            <person name="Allioux M."/>
            <person name="Merkel A."/>
            <person name="Alain K."/>
            <person name="Jebbar M."/>
            <person name="Slobodkin A."/>
        </authorList>
    </citation>
    <scope>NUCLEOTIDE SEQUENCE [LARGE SCALE GENOMIC DNA]</scope>
    <source>
        <strain evidence="9 10">ST65</strain>
    </source>
</reference>
<evidence type="ECO:0000259" key="8">
    <source>
        <dbReference type="Pfam" id="PF13098"/>
    </source>
</evidence>
<dbReference type="AlphaFoldDB" id="A0A6G7PU77"/>
<evidence type="ECO:0000313" key="9">
    <source>
        <dbReference type="EMBL" id="QIJ70998.1"/>
    </source>
</evidence>
<dbReference type="Pfam" id="PF13098">
    <property type="entry name" value="Thioredoxin_2"/>
    <property type="match status" value="1"/>
</dbReference>
<evidence type="ECO:0000256" key="3">
    <source>
        <dbReference type="ARBA" id="ARBA00022729"/>
    </source>
</evidence>
<dbReference type="InterPro" id="IPR036249">
    <property type="entry name" value="Thioredoxin-like_sf"/>
</dbReference>
<dbReference type="InterPro" id="IPR018950">
    <property type="entry name" value="DiS-bond_isomerase_DsbC/G_N"/>
</dbReference>
<name>A0A6G7PU77_9BACT</name>
<dbReference type="SUPFAM" id="SSF52833">
    <property type="entry name" value="Thioredoxin-like"/>
    <property type="match status" value="1"/>
</dbReference>
<comment type="similarity">
    <text evidence="2">Belongs to the thioredoxin family. DsbC subfamily.</text>
</comment>
<dbReference type="CDD" id="cd03020">
    <property type="entry name" value="DsbA_DsbC_DsbG"/>
    <property type="match status" value="1"/>
</dbReference>
<dbReference type="Proteomes" id="UP000502179">
    <property type="component" value="Chromosome"/>
</dbReference>
<evidence type="ECO:0000256" key="1">
    <source>
        <dbReference type="ARBA" id="ARBA00004418"/>
    </source>
</evidence>
<keyword evidence="4" id="KW-0574">Periplasm</keyword>
<dbReference type="KEGG" id="tav:G4V39_01345"/>
<organism evidence="9 10">
    <name type="scientific">Thermosulfuriphilus ammonigenes</name>
    <dbReference type="NCBI Taxonomy" id="1936021"/>
    <lineage>
        <taxon>Bacteria</taxon>
        <taxon>Pseudomonadati</taxon>
        <taxon>Thermodesulfobacteriota</taxon>
        <taxon>Thermodesulfobacteria</taxon>
        <taxon>Thermodesulfobacteriales</taxon>
        <taxon>Thermodesulfobacteriaceae</taxon>
        <taxon>Thermosulfuriphilus</taxon>
    </lineage>
</organism>
<sequence length="248" mass="27454">MKKAVAACILSLWLLGPGLALATCPSKADLGKELTPLFNHPVEVINVQPGPFPGLCEVGLQVLNGPKLILYIDETGRYVINGQILDVKERRNLTKERLAEYNRLAEADLKELDKFVAFTYGDSGPEIYFFIDPKCPYCHKSAKVLKELADEGKVKIKVLFMPLAFHTGAKEQAISIICDNKGLEGFIANYKSNNQCAEGKKLVEGSLKLARRYGISGTPTVVFPDGLIQAGFMPKGEFEQMLKRHLQR</sequence>
<feature type="domain" description="Thioredoxin-like fold" evidence="8">
    <location>
        <begin position="125"/>
        <end position="242"/>
    </location>
</feature>
<dbReference type="Gene3D" id="3.10.450.70">
    <property type="entry name" value="Disulphide bond isomerase, DsbC/G, N-terminal"/>
    <property type="match status" value="1"/>
</dbReference>
<evidence type="ECO:0000256" key="4">
    <source>
        <dbReference type="ARBA" id="ARBA00022764"/>
    </source>
</evidence>
<keyword evidence="3" id="KW-0732">Signal</keyword>
<dbReference type="PANTHER" id="PTHR35272">
    <property type="entry name" value="THIOL:DISULFIDE INTERCHANGE PROTEIN DSBC-RELATED"/>
    <property type="match status" value="1"/>
</dbReference>
<evidence type="ECO:0000256" key="2">
    <source>
        <dbReference type="ARBA" id="ARBA00009813"/>
    </source>
</evidence>
<keyword evidence="10" id="KW-1185">Reference proteome</keyword>
<dbReference type="Gene3D" id="3.40.30.10">
    <property type="entry name" value="Glutaredoxin"/>
    <property type="match status" value="1"/>
</dbReference>
<evidence type="ECO:0000256" key="5">
    <source>
        <dbReference type="ARBA" id="ARBA00023157"/>
    </source>
</evidence>
<comment type="subcellular location">
    <subcellularLocation>
        <location evidence="1">Periplasm</location>
    </subcellularLocation>
</comment>
<protein>
    <submittedName>
        <fullName evidence="9">DsbC family protein</fullName>
    </submittedName>
</protein>
<evidence type="ECO:0000313" key="10">
    <source>
        <dbReference type="Proteomes" id="UP000502179"/>
    </source>
</evidence>
<dbReference type="InterPro" id="IPR051470">
    <property type="entry name" value="Thiol:disulfide_interchange"/>
</dbReference>
<accession>A0A6G7PU77</accession>
<dbReference type="InterPro" id="IPR033954">
    <property type="entry name" value="DiS-bond_Isoase_DsbC/G"/>
</dbReference>